<evidence type="ECO:0000256" key="10">
    <source>
        <dbReference type="ARBA" id="ARBA00023136"/>
    </source>
</evidence>
<dbReference type="PIRSF" id="PIRSF001296">
    <property type="entry name" value="K_ATPase_KdpC"/>
    <property type="match status" value="1"/>
</dbReference>
<comment type="similarity">
    <text evidence="11">Belongs to the KdpC family.</text>
</comment>
<evidence type="ECO:0000256" key="3">
    <source>
        <dbReference type="ARBA" id="ARBA00022538"/>
    </source>
</evidence>
<evidence type="ECO:0000256" key="6">
    <source>
        <dbReference type="ARBA" id="ARBA00022840"/>
    </source>
</evidence>
<dbReference type="EMBL" id="SMTL01000003">
    <property type="protein sequence ID" value="TDK35040.1"/>
    <property type="molecule type" value="Genomic_DNA"/>
</dbReference>
<evidence type="ECO:0000313" key="12">
    <source>
        <dbReference type="EMBL" id="TDK35040.1"/>
    </source>
</evidence>
<keyword evidence="2 11" id="KW-1003">Cell membrane</keyword>
<keyword evidence="6 11" id="KW-0067">ATP-binding</keyword>
<organism evidence="12 13">
    <name type="scientific">Rhizobium deserti</name>
    <dbReference type="NCBI Taxonomy" id="2547961"/>
    <lineage>
        <taxon>Bacteria</taxon>
        <taxon>Pseudomonadati</taxon>
        <taxon>Pseudomonadota</taxon>
        <taxon>Alphaproteobacteria</taxon>
        <taxon>Hyphomicrobiales</taxon>
        <taxon>Rhizobiaceae</taxon>
        <taxon>Rhizobium/Agrobacterium group</taxon>
        <taxon>Rhizobium</taxon>
    </lineage>
</organism>
<evidence type="ECO:0000256" key="9">
    <source>
        <dbReference type="ARBA" id="ARBA00023065"/>
    </source>
</evidence>
<dbReference type="Pfam" id="PF02669">
    <property type="entry name" value="KdpC"/>
    <property type="match status" value="1"/>
</dbReference>
<dbReference type="PANTHER" id="PTHR30042:SF2">
    <property type="entry name" value="POTASSIUM-TRANSPORTING ATPASE KDPC SUBUNIT"/>
    <property type="match status" value="1"/>
</dbReference>
<keyword evidence="10 11" id="KW-0472">Membrane</keyword>
<accession>A0A4R5UGI9</accession>
<keyword evidence="9 11" id="KW-0406">Ion transport</keyword>
<evidence type="ECO:0000256" key="7">
    <source>
        <dbReference type="ARBA" id="ARBA00022958"/>
    </source>
</evidence>
<dbReference type="NCBIfam" id="TIGR00681">
    <property type="entry name" value="kdpC"/>
    <property type="match status" value="1"/>
</dbReference>
<feature type="transmembrane region" description="Helical" evidence="11">
    <location>
        <begin position="7"/>
        <end position="26"/>
    </location>
</feature>
<dbReference type="PANTHER" id="PTHR30042">
    <property type="entry name" value="POTASSIUM-TRANSPORTING ATPASE C CHAIN"/>
    <property type="match status" value="1"/>
</dbReference>
<dbReference type="GO" id="GO:0008556">
    <property type="term" value="F:P-type potassium transmembrane transporter activity"/>
    <property type="evidence" value="ECO:0007669"/>
    <property type="project" value="InterPro"/>
</dbReference>
<keyword evidence="7 11" id="KW-0630">Potassium</keyword>
<comment type="subunit">
    <text evidence="11">The system is composed of three essential subunits: KdpA, KdpB and KdpC.</text>
</comment>
<gene>
    <name evidence="11 12" type="primary">kdpC</name>
    <name evidence="12" type="ORF">E2F50_12270</name>
</gene>
<dbReference type="HAMAP" id="MF_00276">
    <property type="entry name" value="KdpC"/>
    <property type="match status" value="1"/>
</dbReference>
<name>A0A4R5UGI9_9HYPH</name>
<keyword evidence="5 11" id="KW-0547">Nucleotide-binding</keyword>
<keyword evidence="13" id="KW-1185">Reference proteome</keyword>
<evidence type="ECO:0000256" key="5">
    <source>
        <dbReference type="ARBA" id="ARBA00022741"/>
    </source>
</evidence>
<keyword evidence="1 11" id="KW-0813">Transport</keyword>
<reference evidence="12 13" key="1">
    <citation type="submission" date="2019-03" db="EMBL/GenBank/DDBJ databases">
        <title>Rhizobium sp. nov., an bacterium isolated from biocrust in Mu Us Desert.</title>
        <authorList>
            <person name="Lixiong L."/>
        </authorList>
    </citation>
    <scope>NUCLEOTIDE SEQUENCE [LARGE SCALE GENOMIC DNA]</scope>
    <source>
        <strain evidence="12 13">SPY-1</strain>
    </source>
</reference>
<comment type="subcellular location">
    <subcellularLocation>
        <location evidence="11">Cell membrane</location>
        <topology evidence="11">Single-pass membrane protein</topology>
    </subcellularLocation>
</comment>
<keyword evidence="3 11" id="KW-0633">Potassium transport</keyword>
<dbReference type="InterPro" id="IPR003820">
    <property type="entry name" value="KdpC"/>
</dbReference>
<keyword evidence="4 11" id="KW-0812">Transmembrane</keyword>
<evidence type="ECO:0000256" key="2">
    <source>
        <dbReference type="ARBA" id="ARBA00022475"/>
    </source>
</evidence>
<sequence length="188" mass="19578">MLKQLRPALVMIIAMTIITGLVYPFAMTGIAQSVFPSQANGSLIEKQGQVVGSTLIGQAFAGETYFHGRPSAAGDGYNAAASSGSNLGPTSQKLIDRVKTSTETEKAANPGADVPIDLVTASGSGLDPHISPEAAFYQVPRVAKARNMDEAAVRALVEQHVEGRELGFLGEPVVNVLALNMALDAGRS</sequence>
<comment type="caution">
    <text evidence="12">The sequence shown here is derived from an EMBL/GenBank/DDBJ whole genome shotgun (WGS) entry which is preliminary data.</text>
</comment>
<dbReference type="AlphaFoldDB" id="A0A4R5UGI9"/>
<dbReference type="GO" id="GO:0005886">
    <property type="term" value="C:plasma membrane"/>
    <property type="evidence" value="ECO:0007669"/>
    <property type="project" value="UniProtKB-SubCell"/>
</dbReference>
<dbReference type="Proteomes" id="UP000295238">
    <property type="component" value="Unassembled WGS sequence"/>
</dbReference>
<dbReference type="NCBIfam" id="NF001454">
    <property type="entry name" value="PRK00315.1"/>
    <property type="match status" value="1"/>
</dbReference>
<evidence type="ECO:0000256" key="4">
    <source>
        <dbReference type="ARBA" id="ARBA00022692"/>
    </source>
</evidence>
<proteinExistence type="inferred from homology"/>
<evidence type="ECO:0000256" key="8">
    <source>
        <dbReference type="ARBA" id="ARBA00022989"/>
    </source>
</evidence>
<evidence type="ECO:0000256" key="1">
    <source>
        <dbReference type="ARBA" id="ARBA00022448"/>
    </source>
</evidence>
<protein>
    <recommendedName>
        <fullName evidence="11">Potassium-transporting ATPase KdpC subunit</fullName>
    </recommendedName>
    <alternativeName>
        <fullName evidence="11">ATP phosphohydrolase [potassium-transporting] C chain</fullName>
    </alternativeName>
    <alternativeName>
        <fullName evidence="11">Potassium-binding and translocating subunit C</fullName>
    </alternativeName>
    <alternativeName>
        <fullName evidence="11">Potassium-translocating ATPase C chain</fullName>
    </alternativeName>
</protein>
<comment type="function">
    <text evidence="11">Part of the high-affinity ATP-driven potassium transport (or Kdp) system, which catalyzes the hydrolysis of ATP coupled with the electrogenic transport of potassium into the cytoplasm. This subunit acts as a catalytic chaperone that increases the ATP-binding affinity of the ATP-hydrolyzing subunit KdpB by the formation of a transient KdpB/KdpC/ATP ternary complex.</text>
</comment>
<dbReference type="RefSeq" id="WP_133316463.1">
    <property type="nucleotide sequence ID" value="NZ_SMTL01000003.1"/>
</dbReference>
<evidence type="ECO:0000313" key="13">
    <source>
        <dbReference type="Proteomes" id="UP000295238"/>
    </source>
</evidence>
<dbReference type="OrthoDB" id="9788285at2"/>
<evidence type="ECO:0000256" key="11">
    <source>
        <dbReference type="HAMAP-Rule" id="MF_00276"/>
    </source>
</evidence>
<keyword evidence="8 11" id="KW-1133">Transmembrane helix</keyword>
<dbReference type="GO" id="GO:0005524">
    <property type="term" value="F:ATP binding"/>
    <property type="evidence" value="ECO:0007669"/>
    <property type="project" value="UniProtKB-UniRule"/>
</dbReference>